<dbReference type="GO" id="GO:0010121">
    <property type="term" value="P:L-arginine catabolic process to proline via ornithine"/>
    <property type="evidence" value="ECO:0007669"/>
    <property type="project" value="TreeGrafter"/>
</dbReference>
<proteinExistence type="inferred from homology"/>
<dbReference type="Gene3D" id="3.40.640.10">
    <property type="entry name" value="Type I PLP-dependent aspartate aminotransferase-like (Major domain)"/>
    <property type="match status" value="1"/>
</dbReference>
<dbReference type="Gene3D" id="3.90.1150.10">
    <property type="entry name" value="Aspartate Aminotransferase, domain 1"/>
    <property type="match status" value="1"/>
</dbReference>
<name>A0A3L6SHT7_PANMI</name>
<keyword evidence="6" id="KW-0808">Transferase</keyword>
<dbReference type="FunFam" id="3.40.640.10:FF:000011">
    <property type="entry name" value="Ornithine aminotransferase"/>
    <property type="match status" value="1"/>
</dbReference>
<dbReference type="InterPro" id="IPR015422">
    <property type="entry name" value="PyrdxlP-dep_Trfase_small"/>
</dbReference>
<reference evidence="12" key="1">
    <citation type="journal article" date="2019" name="Nat. Commun.">
        <title>The genome of broomcorn millet.</title>
        <authorList>
            <person name="Zou C."/>
            <person name="Miki D."/>
            <person name="Li D."/>
            <person name="Tang Q."/>
            <person name="Xiao L."/>
            <person name="Rajput S."/>
            <person name="Deng P."/>
            <person name="Jia W."/>
            <person name="Huang R."/>
            <person name="Zhang M."/>
            <person name="Sun Y."/>
            <person name="Hu J."/>
            <person name="Fu X."/>
            <person name="Schnable P.S."/>
            <person name="Li F."/>
            <person name="Zhang H."/>
            <person name="Feng B."/>
            <person name="Zhu X."/>
            <person name="Liu R."/>
            <person name="Schnable J.C."/>
            <person name="Zhu J.-K."/>
            <person name="Zhang H."/>
        </authorList>
    </citation>
    <scope>NUCLEOTIDE SEQUENCE [LARGE SCALE GENOMIC DNA]</scope>
</reference>
<gene>
    <name evidence="11" type="ORF">C2845_PM02G06630</name>
</gene>
<comment type="cofactor">
    <cofactor evidence="1">
        <name>pyridoxal 5'-phosphate</name>
        <dbReference type="ChEBI" id="CHEBI:597326"/>
    </cofactor>
</comment>
<comment type="caution">
    <text evidence="11">The sequence shown here is derived from an EMBL/GenBank/DDBJ whole genome shotgun (WGS) entry which is preliminary data.</text>
</comment>
<comment type="pathway">
    <text evidence="2">Amino-acid biosynthesis; L-proline biosynthesis; L-glutamate 5-semialdehyde from L-ornithine: step 1/1.</text>
</comment>
<dbReference type="InterPro" id="IPR049704">
    <property type="entry name" value="Aminotrans_3_PPA_site"/>
</dbReference>
<evidence type="ECO:0000256" key="2">
    <source>
        <dbReference type="ARBA" id="ARBA00004998"/>
    </source>
</evidence>
<dbReference type="InterPro" id="IPR010164">
    <property type="entry name" value="Orn_aminotrans"/>
</dbReference>
<accession>A0A3L6SHT7</accession>
<keyword evidence="5 11" id="KW-0032">Aminotransferase</keyword>
<dbReference type="EMBL" id="PQIB02000005">
    <property type="protein sequence ID" value="RLN20049.1"/>
    <property type="molecule type" value="Genomic_DNA"/>
</dbReference>
<protein>
    <recommendedName>
        <fullName evidence="4">ornithine aminotransferase</fullName>
        <ecNumber evidence="4">2.6.1.13</ecNumber>
    </recommendedName>
    <alternativeName>
        <fullName evidence="9">Ornithine delta-aminotransferase</fullName>
    </alternativeName>
    <alternativeName>
        <fullName evidence="8">Ornithine--oxo-acid aminotransferase</fullName>
    </alternativeName>
</protein>
<dbReference type="SUPFAM" id="SSF53383">
    <property type="entry name" value="PLP-dependent transferases"/>
    <property type="match status" value="1"/>
</dbReference>
<dbReference type="NCBIfam" id="TIGR01885">
    <property type="entry name" value="Orn_aminotrans"/>
    <property type="match status" value="1"/>
</dbReference>
<dbReference type="UniPathway" id="UPA00098">
    <property type="reaction ID" value="UER00358"/>
</dbReference>
<dbReference type="GO" id="GO:0019544">
    <property type="term" value="P:L-arginine catabolic process to L-glutamate"/>
    <property type="evidence" value="ECO:0007669"/>
    <property type="project" value="TreeGrafter"/>
</dbReference>
<evidence type="ECO:0000313" key="11">
    <source>
        <dbReference type="EMBL" id="RLN20049.1"/>
    </source>
</evidence>
<dbReference type="InterPro" id="IPR005814">
    <property type="entry name" value="Aminotrans_3"/>
</dbReference>
<evidence type="ECO:0000256" key="8">
    <source>
        <dbReference type="ARBA" id="ARBA00030587"/>
    </source>
</evidence>
<dbReference type="GO" id="GO:0042802">
    <property type="term" value="F:identical protein binding"/>
    <property type="evidence" value="ECO:0007669"/>
    <property type="project" value="TreeGrafter"/>
</dbReference>
<dbReference type="CDD" id="cd00610">
    <property type="entry name" value="OAT_like"/>
    <property type="match status" value="1"/>
</dbReference>
<dbReference type="GO" id="GO:0005737">
    <property type="term" value="C:cytoplasm"/>
    <property type="evidence" value="ECO:0007669"/>
    <property type="project" value="TreeGrafter"/>
</dbReference>
<sequence>MALALARRGAGLAAAAAALARGRGMCSAPAALSSEELMRMERDCSAHNYHPIPMVFSKGEGSHIVDPEGNKYIDFLSAYSAVNQGHCHPKVLRALIEQAERLTLSSRAFYNDKFPIFAEFLTRMFGYDMMLPMNTGAEGVETAIKLARKWGYEKKKIPKNEALLVSCCGCFHGRTLGVVSMSCDNDATRGFGPLVPGHLKVDFGDIDGLKKIFEEHGDRICGFLFEPIQGEAGVVIPPDGYLKGVRDLCSKHNILMIADEIQTGIARTGKMLACDWEDIRPDMVILGKALGAGVVPVSAVLADKDVMLCIKPGEHGSTFGGNPLASAVAVASLKVVRDEGLVERAAKLGQEFRDQLQKIQQKFPQIIREVRGRGLLNAVDLNNDALSPASAYDICIKLKERGILAKPTHDTIIRLAPPLSISLAFDINKSEYHQLITVSSPPFPQESFVLKLRGSCMDLADDEAPPPPRAAIRSRPSSWSSGGVEYTSLRDVLAEAGPGSGGGSFGDAAAPAIDFDASNINIRNQLLKHAASAYLQSAIVVPQRDRGCLSRLWRRMLHRRRCRILLRPCPGCCGAGDPPCLCAGSARRLVAFLSGCVARMWT</sequence>
<dbReference type="GO" id="GO:0004587">
    <property type="term" value="F:ornithine aminotransferase activity"/>
    <property type="evidence" value="ECO:0007669"/>
    <property type="project" value="UniProtKB-EC"/>
</dbReference>
<keyword evidence="7" id="KW-0663">Pyridoxal phosphate</keyword>
<dbReference type="STRING" id="4540.A0A3L6SHT7"/>
<keyword evidence="12" id="KW-1185">Reference proteome</keyword>
<evidence type="ECO:0000256" key="5">
    <source>
        <dbReference type="ARBA" id="ARBA00022576"/>
    </source>
</evidence>
<dbReference type="InterPro" id="IPR015424">
    <property type="entry name" value="PyrdxlP-dep_Trfase"/>
</dbReference>
<dbReference type="InterPro" id="IPR015421">
    <property type="entry name" value="PyrdxlP-dep_Trfase_major"/>
</dbReference>
<dbReference type="PANTHER" id="PTHR11986:SF18">
    <property type="entry name" value="ORNITHINE AMINOTRANSFERASE, MITOCHONDRIAL"/>
    <property type="match status" value="1"/>
</dbReference>
<dbReference type="Pfam" id="PF00202">
    <property type="entry name" value="Aminotran_3"/>
    <property type="match status" value="1"/>
</dbReference>
<evidence type="ECO:0000256" key="10">
    <source>
        <dbReference type="SAM" id="MobiDB-lite"/>
    </source>
</evidence>
<dbReference type="EC" id="2.6.1.13" evidence="4"/>
<dbReference type="InterPro" id="IPR050103">
    <property type="entry name" value="Class-III_PLP-dep_AT"/>
</dbReference>
<dbReference type="PANTHER" id="PTHR11986">
    <property type="entry name" value="AMINOTRANSFERASE CLASS III"/>
    <property type="match status" value="1"/>
</dbReference>
<organism evidence="11 12">
    <name type="scientific">Panicum miliaceum</name>
    <name type="common">Proso millet</name>
    <name type="synonym">Broomcorn millet</name>
    <dbReference type="NCBI Taxonomy" id="4540"/>
    <lineage>
        <taxon>Eukaryota</taxon>
        <taxon>Viridiplantae</taxon>
        <taxon>Streptophyta</taxon>
        <taxon>Embryophyta</taxon>
        <taxon>Tracheophyta</taxon>
        <taxon>Spermatophyta</taxon>
        <taxon>Magnoliopsida</taxon>
        <taxon>Liliopsida</taxon>
        <taxon>Poales</taxon>
        <taxon>Poaceae</taxon>
        <taxon>PACMAD clade</taxon>
        <taxon>Panicoideae</taxon>
        <taxon>Panicodae</taxon>
        <taxon>Paniceae</taxon>
        <taxon>Panicinae</taxon>
        <taxon>Panicum</taxon>
        <taxon>Panicum sect. Panicum</taxon>
    </lineage>
</organism>
<dbReference type="Proteomes" id="UP000275267">
    <property type="component" value="Unassembled WGS sequence"/>
</dbReference>
<evidence type="ECO:0000313" key="12">
    <source>
        <dbReference type="Proteomes" id="UP000275267"/>
    </source>
</evidence>
<dbReference type="GO" id="GO:0030170">
    <property type="term" value="F:pyridoxal phosphate binding"/>
    <property type="evidence" value="ECO:0007669"/>
    <property type="project" value="InterPro"/>
</dbReference>
<dbReference type="FunFam" id="3.90.1150.10:FF:000152">
    <property type="entry name" value="Ornithine aminotransferase"/>
    <property type="match status" value="1"/>
</dbReference>
<evidence type="ECO:0000256" key="6">
    <source>
        <dbReference type="ARBA" id="ARBA00022679"/>
    </source>
</evidence>
<evidence type="ECO:0000256" key="1">
    <source>
        <dbReference type="ARBA" id="ARBA00001933"/>
    </source>
</evidence>
<dbReference type="AlphaFoldDB" id="A0A3L6SHT7"/>
<comment type="similarity">
    <text evidence="3">Belongs to the class-III pyridoxal-phosphate-dependent aminotransferase family.</text>
</comment>
<dbReference type="OrthoDB" id="10261433at2759"/>
<evidence type="ECO:0000256" key="7">
    <source>
        <dbReference type="ARBA" id="ARBA00022898"/>
    </source>
</evidence>
<dbReference type="PROSITE" id="PS00600">
    <property type="entry name" value="AA_TRANSFER_CLASS_3"/>
    <property type="match status" value="1"/>
</dbReference>
<feature type="compositionally biased region" description="Low complexity" evidence="10">
    <location>
        <begin position="470"/>
        <end position="481"/>
    </location>
</feature>
<evidence type="ECO:0000256" key="3">
    <source>
        <dbReference type="ARBA" id="ARBA00008954"/>
    </source>
</evidence>
<feature type="region of interest" description="Disordered" evidence="10">
    <location>
        <begin position="462"/>
        <end position="483"/>
    </location>
</feature>
<evidence type="ECO:0000256" key="4">
    <source>
        <dbReference type="ARBA" id="ARBA00012924"/>
    </source>
</evidence>
<dbReference type="GO" id="GO:0055129">
    <property type="term" value="P:L-proline biosynthetic process"/>
    <property type="evidence" value="ECO:0007669"/>
    <property type="project" value="UniProtKB-UniPathway"/>
</dbReference>
<evidence type="ECO:0000256" key="9">
    <source>
        <dbReference type="ARBA" id="ARBA00082395"/>
    </source>
</evidence>